<evidence type="ECO:0000313" key="4">
    <source>
        <dbReference type="Proteomes" id="UP000070544"/>
    </source>
</evidence>
<dbReference type="Pfam" id="PF12138">
    <property type="entry name" value="Spherulin4"/>
    <property type="match status" value="1"/>
</dbReference>
<reference evidence="3 4" key="1">
    <citation type="journal article" date="2015" name="Genome Biol. Evol.">
        <title>Phylogenomic analyses indicate that early fungi evolved digesting cell walls of algal ancestors of land plants.</title>
        <authorList>
            <person name="Chang Y."/>
            <person name="Wang S."/>
            <person name="Sekimoto S."/>
            <person name="Aerts A.L."/>
            <person name="Choi C."/>
            <person name="Clum A."/>
            <person name="LaButti K.M."/>
            <person name="Lindquist E.A."/>
            <person name="Yee Ngan C."/>
            <person name="Ohm R.A."/>
            <person name="Salamov A.A."/>
            <person name="Grigoriev I.V."/>
            <person name="Spatafora J.W."/>
            <person name="Berbee M.L."/>
        </authorList>
    </citation>
    <scope>NUCLEOTIDE SEQUENCE [LARGE SCALE GENOMIC DNA]</scope>
    <source>
        <strain evidence="3 4">JEL478</strain>
    </source>
</reference>
<feature type="compositionally biased region" description="Polar residues" evidence="1">
    <location>
        <begin position="80"/>
        <end position="91"/>
    </location>
</feature>
<organism evidence="3 4">
    <name type="scientific">Gonapodya prolifera (strain JEL478)</name>
    <name type="common">Monoblepharis prolifera</name>
    <dbReference type="NCBI Taxonomy" id="1344416"/>
    <lineage>
        <taxon>Eukaryota</taxon>
        <taxon>Fungi</taxon>
        <taxon>Fungi incertae sedis</taxon>
        <taxon>Chytridiomycota</taxon>
        <taxon>Chytridiomycota incertae sedis</taxon>
        <taxon>Monoblepharidomycetes</taxon>
        <taxon>Monoblepharidales</taxon>
        <taxon>Gonapodyaceae</taxon>
        <taxon>Gonapodya</taxon>
    </lineage>
</organism>
<feature type="transmembrane region" description="Helical" evidence="2">
    <location>
        <begin position="49"/>
        <end position="73"/>
    </location>
</feature>
<keyword evidence="4" id="KW-1185">Reference proteome</keyword>
<dbReference type="OrthoDB" id="10391983at2759"/>
<accession>A0A139A385</accession>
<keyword evidence="2" id="KW-0472">Membrane</keyword>
<keyword evidence="2" id="KW-0812">Transmembrane</keyword>
<evidence type="ECO:0000256" key="1">
    <source>
        <dbReference type="SAM" id="MobiDB-lite"/>
    </source>
</evidence>
<feature type="region of interest" description="Disordered" evidence="1">
    <location>
        <begin position="80"/>
        <end position="104"/>
    </location>
</feature>
<evidence type="ECO:0000313" key="3">
    <source>
        <dbReference type="EMBL" id="KXS11174.1"/>
    </source>
</evidence>
<dbReference type="Proteomes" id="UP000070544">
    <property type="component" value="Unassembled WGS sequence"/>
</dbReference>
<sequence length="424" mass="46125">MATHHKKSYSGGNIAMVLKREMSGGDPFDTKVKTSLLSQLSQRPRGRSLVFLIIMFVFFTAAIIGIPSIFLLGKSSVASTTDQNNPETANRVSPAPVTAPPSNPANAWKTLPQNGFIVPVFSNNLLYALDASEQNGEFLDSLLGMVVNTNATRTKFLIVLNFENGPGPLGTACAAALTTRHPGAAMLLNGLAPYKDRVKVLGYTPACWGFEYVILNGTGTWQCTFDNGPTVYPSIQLMMQQWGTYNCTTYGPLDGIYIDQAWAFGGFPQDYDRFFGKIRPLMPSTMGDFLAVNPGFLGDGIETWFRNDTNTNGFDLVGVVENAYEGLVVNGSYYDRFLGTNGLAPTVANRSQTCGFVHSTGQIAGTNTEDNAKNAATILSTYRLGWWYITDNAYYSLPSYWDNELGGCSPGVCKTFVSTTMRPA</sequence>
<evidence type="ECO:0000256" key="2">
    <source>
        <dbReference type="SAM" id="Phobius"/>
    </source>
</evidence>
<gene>
    <name evidence="3" type="ORF">M427DRAFT_60973</name>
</gene>
<protein>
    <submittedName>
        <fullName evidence="3">Uncharacterized protein</fullName>
    </submittedName>
</protein>
<name>A0A139A385_GONPJ</name>
<keyword evidence="2" id="KW-1133">Transmembrane helix</keyword>
<proteinExistence type="predicted"/>
<dbReference type="AlphaFoldDB" id="A0A139A385"/>
<dbReference type="InterPro" id="IPR021986">
    <property type="entry name" value="Spherulin4"/>
</dbReference>
<dbReference type="EMBL" id="KQ965806">
    <property type="protein sequence ID" value="KXS11174.1"/>
    <property type="molecule type" value="Genomic_DNA"/>
</dbReference>